<feature type="transmembrane region" description="Helical" evidence="1">
    <location>
        <begin position="152"/>
        <end position="170"/>
    </location>
</feature>
<dbReference type="SUPFAM" id="SSF81321">
    <property type="entry name" value="Family A G protein-coupled receptor-like"/>
    <property type="match status" value="1"/>
</dbReference>
<gene>
    <name evidence="2" type="primary">Acey_s0510.g2731</name>
    <name evidence="2" type="ORF">Y032_0510g2731</name>
</gene>
<dbReference type="InterPro" id="IPR019425">
    <property type="entry name" value="7TM_GPCR_serpentine_rcpt_Srt"/>
</dbReference>
<keyword evidence="3" id="KW-1185">Reference proteome</keyword>
<reference evidence="3" key="1">
    <citation type="journal article" date="2015" name="Nat. Genet.">
        <title>The genome and transcriptome of the zoonotic hookworm Ancylostoma ceylanicum identify infection-specific gene families.</title>
        <authorList>
            <person name="Schwarz E.M."/>
            <person name="Hu Y."/>
            <person name="Antoshechkin I."/>
            <person name="Miller M.M."/>
            <person name="Sternberg P.W."/>
            <person name="Aroian R.V."/>
        </authorList>
    </citation>
    <scope>NUCLEOTIDE SEQUENCE</scope>
    <source>
        <strain evidence="3">HY135</strain>
    </source>
</reference>
<sequence>MYVFYVSLPWVIDQEEYNCSSRSHSEWVSRGSFNPYQGTYYGISGTIFLILYALSLTGMVRGHLLKIPCYRLMFFNGIVDIVEIGVGSFATTYFHFTGAVFCSIMTADWIAGHMCWSVWCGATFNCCVLAFNRVAEMIPAMRPLRFLFRGKLVFLWMFLSVLFMVARPFITRPIPYNTVVSSYVIIPAISDDIEWEFSHYGSLFLSIHNLSVLFTLVTLYAILCYYVVKMRRVTKGGIDKIQIQLFIQSLLICSTTAFTTIVYTYLELFPVPRGVVITANVVWQLSHGVHGFVYLCFNSHIRREVMSLFIKSSTTVTTVTTTTASRVTHAD</sequence>
<comment type="caution">
    <text evidence="2">The sequence shown here is derived from an EMBL/GenBank/DDBJ whole genome shotgun (WGS) entry which is preliminary data.</text>
</comment>
<dbReference type="Proteomes" id="UP000024635">
    <property type="component" value="Unassembled WGS sequence"/>
</dbReference>
<dbReference type="PANTHER" id="PTHR23021">
    <property type="entry name" value="SERPENTINE RECEPTOR, CLASS T"/>
    <property type="match status" value="1"/>
</dbReference>
<dbReference type="STRING" id="53326.A0A016WUL5"/>
<protein>
    <recommendedName>
        <fullName evidence="4">7TM GPCR serpentine receptor class x (Srx) domain-containing protein</fullName>
    </recommendedName>
</protein>
<dbReference type="AlphaFoldDB" id="A0A016WUL5"/>
<evidence type="ECO:0008006" key="4">
    <source>
        <dbReference type="Google" id="ProtNLM"/>
    </source>
</evidence>
<feature type="transmembrane region" description="Helical" evidence="1">
    <location>
        <begin position="40"/>
        <end position="60"/>
    </location>
</feature>
<feature type="transmembrane region" description="Helical" evidence="1">
    <location>
        <begin position="249"/>
        <end position="269"/>
    </location>
</feature>
<keyword evidence="1" id="KW-0472">Membrane</keyword>
<dbReference type="PANTHER" id="PTHR23021:SF11">
    <property type="entry name" value="SERPENTINE RECEPTOR, CLASS T"/>
    <property type="match status" value="1"/>
</dbReference>
<accession>A0A016WUL5</accession>
<dbReference type="OrthoDB" id="5873245at2759"/>
<keyword evidence="1" id="KW-1133">Transmembrane helix</keyword>
<proteinExistence type="predicted"/>
<organism evidence="2 3">
    <name type="scientific">Ancylostoma ceylanicum</name>
    <dbReference type="NCBI Taxonomy" id="53326"/>
    <lineage>
        <taxon>Eukaryota</taxon>
        <taxon>Metazoa</taxon>
        <taxon>Ecdysozoa</taxon>
        <taxon>Nematoda</taxon>
        <taxon>Chromadorea</taxon>
        <taxon>Rhabditida</taxon>
        <taxon>Rhabditina</taxon>
        <taxon>Rhabditomorpha</taxon>
        <taxon>Strongyloidea</taxon>
        <taxon>Ancylostomatidae</taxon>
        <taxon>Ancylostomatinae</taxon>
        <taxon>Ancylostoma</taxon>
    </lineage>
</organism>
<feature type="transmembrane region" description="Helical" evidence="1">
    <location>
        <begin position="110"/>
        <end position="131"/>
    </location>
</feature>
<name>A0A016WUL5_9BILA</name>
<feature type="transmembrane region" description="Helical" evidence="1">
    <location>
        <begin position="72"/>
        <end position="90"/>
    </location>
</feature>
<keyword evidence="1" id="KW-0812">Transmembrane</keyword>
<evidence type="ECO:0000256" key="1">
    <source>
        <dbReference type="SAM" id="Phobius"/>
    </source>
</evidence>
<feature type="transmembrane region" description="Helical" evidence="1">
    <location>
        <begin position="275"/>
        <end position="297"/>
    </location>
</feature>
<dbReference type="EMBL" id="JARK01000110">
    <property type="protein sequence ID" value="EYC42937.1"/>
    <property type="molecule type" value="Genomic_DNA"/>
</dbReference>
<evidence type="ECO:0000313" key="2">
    <source>
        <dbReference type="EMBL" id="EYC42937.1"/>
    </source>
</evidence>
<dbReference type="Pfam" id="PF10321">
    <property type="entry name" value="7TM_GPCR_Srt"/>
    <property type="match status" value="1"/>
</dbReference>
<feature type="transmembrane region" description="Helical" evidence="1">
    <location>
        <begin position="207"/>
        <end position="228"/>
    </location>
</feature>
<evidence type="ECO:0000313" key="3">
    <source>
        <dbReference type="Proteomes" id="UP000024635"/>
    </source>
</evidence>